<reference evidence="5" key="2">
    <citation type="submission" date="2020-09" db="EMBL/GenBank/DDBJ databases">
        <authorList>
            <person name="Sun Q."/>
            <person name="Zhou Y."/>
        </authorList>
    </citation>
    <scope>NUCLEOTIDE SEQUENCE</scope>
    <source>
        <strain evidence="5">CGMCC 1.12785</strain>
    </source>
</reference>
<reference evidence="5" key="1">
    <citation type="journal article" date="2014" name="Int. J. Syst. Evol. Microbiol.">
        <title>Complete genome sequence of Corynebacterium casei LMG S-19264T (=DSM 44701T), isolated from a smear-ripened cheese.</title>
        <authorList>
            <consortium name="US DOE Joint Genome Institute (JGI-PGF)"/>
            <person name="Walter F."/>
            <person name="Albersmeier A."/>
            <person name="Kalinowski J."/>
            <person name="Ruckert C."/>
        </authorList>
    </citation>
    <scope>NUCLEOTIDE SEQUENCE</scope>
    <source>
        <strain evidence="5">CGMCC 1.12785</strain>
    </source>
</reference>
<dbReference type="InterPro" id="IPR016181">
    <property type="entry name" value="Acyl_CoA_acyltransferase"/>
</dbReference>
<sequence length="170" mass="18982">MLTLAPQELAGGAVLRPAERTDVPQILQRVHDLALYENESDAVVNTQELMEQQLFGRDPAAYAHVVDLHGTLAGIAVFFRTYSTWTGRPGIWLEDLFVTPEHRGSGYGKALLTSLAELCQINGYSRLEWTVLDWNEPSIAFYRSLGAVPLDEWTSQRLDEQAIARLVAGR</sequence>
<dbReference type="Gene3D" id="3.40.630.30">
    <property type="match status" value="1"/>
</dbReference>
<evidence type="ECO:0000313" key="6">
    <source>
        <dbReference type="Proteomes" id="UP000616114"/>
    </source>
</evidence>
<comment type="similarity">
    <text evidence="1">Belongs to the acetyltransferase family.</text>
</comment>
<dbReference type="Proteomes" id="UP000616114">
    <property type="component" value="Unassembled WGS sequence"/>
</dbReference>
<keyword evidence="2" id="KW-0808">Transferase</keyword>
<organism evidence="5 6">
    <name type="scientific">Sediminivirga luteola</name>
    <dbReference type="NCBI Taxonomy" id="1774748"/>
    <lineage>
        <taxon>Bacteria</taxon>
        <taxon>Bacillati</taxon>
        <taxon>Actinomycetota</taxon>
        <taxon>Actinomycetes</taxon>
        <taxon>Micrococcales</taxon>
        <taxon>Brevibacteriaceae</taxon>
        <taxon>Sediminivirga</taxon>
    </lineage>
</organism>
<dbReference type="InterPro" id="IPR051016">
    <property type="entry name" value="Diverse_Substrate_AcTransf"/>
</dbReference>
<keyword evidence="6" id="KW-1185">Reference proteome</keyword>
<dbReference type="PROSITE" id="PS51186">
    <property type="entry name" value="GNAT"/>
    <property type="match status" value="1"/>
</dbReference>
<evidence type="ECO:0000256" key="3">
    <source>
        <dbReference type="ARBA" id="ARBA00023315"/>
    </source>
</evidence>
<accession>A0A8J2XMM4</accession>
<proteinExistence type="inferred from homology"/>
<evidence type="ECO:0000256" key="1">
    <source>
        <dbReference type="ARBA" id="ARBA00008694"/>
    </source>
</evidence>
<protein>
    <submittedName>
        <fullName evidence="5">Putative acetyltransferase</fullName>
    </submittedName>
</protein>
<dbReference type="PANTHER" id="PTHR10545">
    <property type="entry name" value="DIAMINE N-ACETYLTRANSFERASE"/>
    <property type="match status" value="1"/>
</dbReference>
<evidence type="ECO:0000259" key="4">
    <source>
        <dbReference type="PROSITE" id="PS51186"/>
    </source>
</evidence>
<dbReference type="InterPro" id="IPR000182">
    <property type="entry name" value="GNAT_dom"/>
</dbReference>
<dbReference type="SUPFAM" id="SSF55729">
    <property type="entry name" value="Acyl-CoA N-acyltransferases (Nat)"/>
    <property type="match status" value="1"/>
</dbReference>
<dbReference type="Pfam" id="PF00583">
    <property type="entry name" value="Acetyltransf_1"/>
    <property type="match status" value="1"/>
</dbReference>
<dbReference type="EMBL" id="BMFY01000022">
    <property type="protein sequence ID" value="GGA28106.1"/>
    <property type="molecule type" value="Genomic_DNA"/>
</dbReference>
<name>A0A8J2XMM4_9MICO</name>
<dbReference type="RefSeq" id="WP_188552025.1">
    <property type="nucleotide sequence ID" value="NZ_BMFY01000022.1"/>
</dbReference>
<dbReference type="CDD" id="cd04301">
    <property type="entry name" value="NAT_SF"/>
    <property type="match status" value="1"/>
</dbReference>
<gene>
    <name evidence="5" type="ORF">GCM10011333_33600</name>
</gene>
<keyword evidence="3" id="KW-0012">Acyltransferase</keyword>
<comment type="caution">
    <text evidence="5">The sequence shown here is derived from an EMBL/GenBank/DDBJ whole genome shotgun (WGS) entry which is preliminary data.</text>
</comment>
<dbReference type="AlphaFoldDB" id="A0A8J2XMM4"/>
<evidence type="ECO:0000256" key="2">
    <source>
        <dbReference type="ARBA" id="ARBA00022679"/>
    </source>
</evidence>
<evidence type="ECO:0000313" key="5">
    <source>
        <dbReference type="EMBL" id="GGA28106.1"/>
    </source>
</evidence>
<dbReference type="PANTHER" id="PTHR10545:SF29">
    <property type="entry name" value="GH14572P-RELATED"/>
    <property type="match status" value="1"/>
</dbReference>
<dbReference type="GO" id="GO:0008080">
    <property type="term" value="F:N-acetyltransferase activity"/>
    <property type="evidence" value="ECO:0007669"/>
    <property type="project" value="UniProtKB-ARBA"/>
</dbReference>
<dbReference type="FunFam" id="3.40.630.30:FF:000064">
    <property type="entry name" value="GNAT family acetyltransferase"/>
    <property type="match status" value="1"/>
</dbReference>
<feature type="domain" description="N-acetyltransferase" evidence="4">
    <location>
        <begin position="13"/>
        <end position="170"/>
    </location>
</feature>